<name>A0A7R9AEQ8_9CRUS</name>
<dbReference type="Pfam" id="PF00089">
    <property type="entry name" value="Trypsin"/>
    <property type="match status" value="1"/>
</dbReference>
<dbReference type="Gene3D" id="2.10.70.10">
    <property type="entry name" value="Complement Module, domain 1"/>
    <property type="match status" value="1"/>
</dbReference>
<dbReference type="InterPro" id="IPR001314">
    <property type="entry name" value="Peptidase_S1A"/>
</dbReference>
<dbReference type="Pfam" id="PF00084">
    <property type="entry name" value="Sushi"/>
    <property type="match status" value="1"/>
</dbReference>
<dbReference type="SMART" id="SM00020">
    <property type="entry name" value="Tryp_SPc"/>
    <property type="match status" value="1"/>
</dbReference>
<evidence type="ECO:0000313" key="8">
    <source>
        <dbReference type="EMBL" id="CAD7252877.1"/>
    </source>
</evidence>
<dbReference type="Gene3D" id="2.40.10.10">
    <property type="entry name" value="Trypsin-like serine proteases"/>
    <property type="match status" value="2"/>
</dbReference>
<comment type="caution">
    <text evidence="5">Lacks conserved residue(s) required for the propagation of feature annotation.</text>
</comment>
<evidence type="ECO:0000256" key="4">
    <source>
        <dbReference type="ARBA" id="ARBA00023157"/>
    </source>
</evidence>
<dbReference type="PROSITE" id="PS50240">
    <property type="entry name" value="TRYPSIN_DOM"/>
    <property type="match status" value="1"/>
</dbReference>
<dbReference type="CDD" id="cd00033">
    <property type="entry name" value="CCP"/>
    <property type="match status" value="1"/>
</dbReference>
<dbReference type="PANTHER" id="PTHR24264">
    <property type="entry name" value="TRYPSIN-RELATED"/>
    <property type="match status" value="1"/>
</dbReference>
<sequence length="600" mass="67105">MEGNTNVKELHKGIFGDLSFEQIIVRDSALERIDSMAILPSKSELVNISVHRSRLKSFPFDIVPDLPRLKRLWLYGGLLSSVPAIRSMSLDIFCLSNNNMELVMEDGWATPNVTEFNIGYNPLLKLPFAVIKGLEKLEELYCSGCDLGPTLPVGLLEFHSKTLRIVSLWHNRISKVEPGAFTGLRADTRVDLRGNEIVALTEESFLPILEILSRGNGLLYLQDEPMIDCDCSVAWLVRDPSLHGSVSSGACRSGTLIRDLHPTSFRECLEATKCSPPPQCLGGSKGGRCVDSQRECFCDGGTLDVSFACSKATQFCCIGNASPARDCPRRDLAEATGCDPLSGDEHGHFKILSCPLPGGRMFHRDREGVRDETECLPGGRYRVGSKVEYSCHHYYVLRGPRVRTCGKDQEWTGPPPFCEPDCGKNMKVGRWEGVTMFMARGKEAPIGEWPWQVAIYDKNEKFIICGGALIGLRWVLTAAHCVVNDEVREAKEFLVYLGKHYRNDSRDDGFVQERKVTQIIPHYKYSRQQHDMDIALLKLNESAKLTKRVQLICLPTQEYLSEYNVDHGIEGWMAGWGEDDSNSPSTSLNELRLTVHARNA</sequence>
<dbReference type="EMBL" id="CAJPEV010004970">
    <property type="protein sequence ID" value="CAG0902567.1"/>
    <property type="molecule type" value="Genomic_DNA"/>
</dbReference>
<dbReference type="InterPro" id="IPR000436">
    <property type="entry name" value="Sushi_SCR_CCP_dom"/>
</dbReference>
<evidence type="ECO:0000259" key="6">
    <source>
        <dbReference type="PROSITE" id="PS50240"/>
    </source>
</evidence>
<dbReference type="InterPro" id="IPR001254">
    <property type="entry name" value="Trypsin_dom"/>
</dbReference>
<evidence type="ECO:0000313" key="9">
    <source>
        <dbReference type="Proteomes" id="UP000677054"/>
    </source>
</evidence>
<dbReference type="PROSITE" id="PS00134">
    <property type="entry name" value="TRYPSIN_HIS"/>
    <property type="match status" value="1"/>
</dbReference>
<dbReference type="PROSITE" id="PS50923">
    <property type="entry name" value="SUSHI"/>
    <property type="match status" value="1"/>
</dbReference>
<dbReference type="Proteomes" id="UP000677054">
    <property type="component" value="Unassembled WGS sequence"/>
</dbReference>
<dbReference type="FunFam" id="2.40.10.10:FF:000060">
    <property type="entry name" value="Acrosin"/>
    <property type="match status" value="1"/>
</dbReference>
<accession>A0A7R9AEQ8</accession>
<dbReference type="InterPro" id="IPR018114">
    <property type="entry name" value="TRYPSIN_HIS"/>
</dbReference>
<evidence type="ECO:0000256" key="3">
    <source>
        <dbReference type="ARBA" id="ARBA00022825"/>
    </source>
</evidence>
<dbReference type="InterPro" id="IPR050127">
    <property type="entry name" value="Serine_Proteases_S1"/>
</dbReference>
<dbReference type="PANTHER" id="PTHR24264:SF54">
    <property type="entry name" value="PEPTIDASE S1 DOMAIN-CONTAINING PROTEIN"/>
    <property type="match status" value="1"/>
</dbReference>
<feature type="domain" description="Peptidase S1" evidence="6">
    <location>
        <begin position="438"/>
        <end position="600"/>
    </location>
</feature>
<dbReference type="InterPro" id="IPR032675">
    <property type="entry name" value="LRR_dom_sf"/>
</dbReference>
<keyword evidence="1" id="KW-0645">Protease</keyword>
<reference evidence="8" key="1">
    <citation type="submission" date="2020-11" db="EMBL/GenBank/DDBJ databases">
        <authorList>
            <person name="Tran Van P."/>
        </authorList>
    </citation>
    <scope>NUCLEOTIDE SEQUENCE</scope>
</reference>
<dbReference type="SUPFAM" id="SSF52058">
    <property type="entry name" value="L domain-like"/>
    <property type="match status" value="1"/>
</dbReference>
<evidence type="ECO:0000256" key="2">
    <source>
        <dbReference type="ARBA" id="ARBA00022801"/>
    </source>
</evidence>
<dbReference type="GO" id="GO:0006508">
    <property type="term" value="P:proteolysis"/>
    <property type="evidence" value="ECO:0007669"/>
    <property type="project" value="UniProtKB-KW"/>
</dbReference>
<evidence type="ECO:0000256" key="1">
    <source>
        <dbReference type="ARBA" id="ARBA00022670"/>
    </source>
</evidence>
<evidence type="ECO:0000256" key="5">
    <source>
        <dbReference type="PROSITE-ProRule" id="PRU00302"/>
    </source>
</evidence>
<dbReference type="Gene3D" id="3.80.10.10">
    <property type="entry name" value="Ribonuclease Inhibitor"/>
    <property type="match status" value="1"/>
</dbReference>
<dbReference type="InterPro" id="IPR043504">
    <property type="entry name" value="Peptidase_S1_PA_chymotrypsin"/>
</dbReference>
<keyword evidence="9" id="KW-1185">Reference proteome</keyword>
<dbReference type="SUPFAM" id="SSF50494">
    <property type="entry name" value="Trypsin-like serine proteases"/>
    <property type="match status" value="1"/>
</dbReference>
<evidence type="ECO:0000259" key="7">
    <source>
        <dbReference type="PROSITE" id="PS50923"/>
    </source>
</evidence>
<protein>
    <submittedName>
        <fullName evidence="8">Uncharacterized protein</fullName>
    </submittedName>
</protein>
<dbReference type="EMBL" id="LR904487">
    <property type="protein sequence ID" value="CAD7252877.1"/>
    <property type="molecule type" value="Genomic_DNA"/>
</dbReference>
<dbReference type="GO" id="GO:0005615">
    <property type="term" value="C:extracellular space"/>
    <property type="evidence" value="ECO:0007669"/>
    <property type="project" value="TreeGrafter"/>
</dbReference>
<keyword evidence="3" id="KW-0720">Serine protease</keyword>
<keyword evidence="5" id="KW-0768">Sushi</keyword>
<organism evidence="8">
    <name type="scientific">Darwinula stevensoni</name>
    <dbReference type="NCBI Taxonomy" id="69355"/>
    <lineage>
        <taxon>Eukaryota</taxon>
        <taxon>Metazoa</taxon>
        <taxon>Ecdysozoa</taxon>
        <taxon>Arthropoda</taxon>
        <taxon>Crustacea</taxon>
        <taxon>Oligostraca</taxon>
        <taxon>Ostracoda</taxon>
        <taxon>Podocopa</taxon>
        <taxon>Podocopida</taxon>
        <taxon>Darwinulocopina</taxon>
        <taxon>Darwinuloidea</taxon>
        <taxon>Darwinulidae</taxon>
        <taxon>Darwinula</taxon>
    </lineage>
</organism>
<dbReference type="GO" id="GO:0004252">
    <property type="term" value="F:serine-type endopeptidase activity"/>
    <property type="evidence" value="ECO:0007669"/>
    <property type="project" value="InterPro"/>
</dbReference>
<proteinExistence type="predicted"/>
<keyword evidence="4 5" id="KW-1015">Disulfide bond</keyword>
<dbReference type="AlphaFoldDB" id="A0A7R9AEQ8"/>
<feature type="domain" description="Sushi" evidence="7">
    <location>
        <begin position="352"/>
        <end position="420"/>
    </location>
</feature>
<feature type="disulfide bond" evidence="5">
    <location>
        <begin position="391"/>
        <end position="418"/>
    </location>
</feature>
<dbReference type="SMART" id="SM00032">
    <property type="entry name" value="CCP"/>
    <property type="match status" value="1"/>
</dbReference>
<gene>
    <name evidence="8" type="ORF">DSTB1V02_LOCUS12628</name>
</gene>
<dbReference type="OrthoDB" id="6437225at2759"/>
<dbReference type="PRINTS" id="PR00722">
    <property type="entry name" value="CHYMOTRYPSIN"/>
</dbReference>
<keyword evidence="2" id="KW-0378">Hydrolase</keyword>
<dbReference type="CDD" id="cd00190">
    <property type="entry name" value="Tryp_SPc"/>
    <property type="match status" value="1"/>
</dbReference>
<dbReference type="InterPro" id="IPR009003">
    <property type="entry name" value="Peptidase_S1_PA"/>
</dbReference>